<dbReference type="RefSeq" id="XP_004486220.1">
    <property type="nucleotide sequence ID" value="XM_004486163.3"/>
</dbReference>
<reference evidence="2" key="1">
    <citation type="journal article" date="2013" name="Nat. Biotechnol.">
        <title>Draft genome sequence of chickpea (Cicer arietinum) provides a resource for trait improvement.</title>
        <authorList>
            <person name="Varshney R.K."/>
            <person name="Song C."/>
            <person name="Saxena R.K."/>
            <person name="Azam S."/>
            <person name="Yu S."/>
            <person name="Sharpe A.G."/>
            <person name="Cannon S."/>
            <person name="Baek J."/>
            <person name="Rosen B.D."/>
            <person name="Tar'an B."/>
            <person name="Millan T."/>
            <person name="Zhang X."/>
            <person name="Ramsay L.D."/>
            <person name="Iwata A."/>
            <person name="Wang Y."/>
            <person name="Nelson W."/>
            <person name="Farmer A.D."/>
            <person name="Gaur P.M."/>
            <person name="Soderlund C."/>
            <person name="Penmetsa R.V."/>
            <person name="Xu C."/>
            <person name="Bharti A.K."/>
            <person name="He W."/>
            <person name="Winter P."/>
            <person name="Zhao S."/>
            <person name="Hane J.K."/>
            <person name="Carrasquilla-Garcia N."/>
            <person name="Condie J.A."/>
            <person name="Upadhyaya H.D."/>
            <person name="Luo M.C."/>
            <person name="Thudi M."/>
            <person name="Gowda C.L."/>
            <person name="Singh N.P."/>
            <person name="Lichtenzveig J."/>
            <person name="Gali K.K."/>
            <person name="Rubio J."/>
            <person name="Nadarajan N."/>
            <person name="Dolezel J."/>
            <person name="Bansal K.C."/>
            <person name="Xu X."/>
            <person name="Edwards D."/>
            <person name="Zhang G."/>
            <person name="Kahl G."/>
            <person name="Gil J."/>
            <person name="Singh K.B."/>
            <person name="Datta S.K."/>
            <person name="Jackson S.A."/>
            <person name="Wang J."/>
            <person name="Cook D.R."/>
        </authorList>
    </citation>
    <scope>NUCLEOTIDE SEQUENCE [LARGE SCALE GENOMIC DNA]</scope>
    <source>
        <strain evidence="2">cv. CDC Frontier</strain>
    </source>
</reference>
<dbReference type="PANTHER" id="PTHR33698">
    <property type="entry name" value="NUCLEAR TRANSPORT FACTOR 2 (NTF2)-LIKE PROTEIN"/>
    <property type="match status" value="1"/>
</dbReference>
<keyword evidence="2" id="KW-1185">Reference proteome</keyword>
<organism evidence="2 3">
    <name type="scientific">Cicer arietinum</name>
    <name type="common">Chickpea</name>
    <name type="synonym">Garbanzo</name>
    <dbReference type="NCBI Taxonomy" id="3827"/>
    <lineage>
        <taxon>Eukaryota</taxon>
        <taxon>Viridiplantae</taxon>
        <taxon>Streptophyta</taxon>
        <taxon>Embryophyta</taxon>
        <taxon>Tracheophyta</taxon>
        <taxon>Spermatophyta</taxon>
        <taxon>Magnoliopsida</taxon>
        <taxon>eudicotyledons</taxon>
        <taxon>Gunneridae</taxon>
        <taxon>Pentapetalae</taxon>
        <taxon>rosids</taxon>
        <taxon>fabids</taxon>
        <taxon>Fabales</taxon>
        <taxon>Fabaceae</taxon>
        <taxon>Papilionoideae</taxon>
        <taxon>50 kb inversion clade</taxon>
        <taxon>NPAAA clade</taxon>
        <taxon>Hologalegina</taxon>
        <taxon>IRL clade</taxon>
        <taxon>Cicereae</taxon>
        <taxon>Cicer</taxon>
    </lineage>
</organism>
<keyword evidence="1" id="KW-0472">Membrane</keyword>
<protein>
    <submittedName>
        <fullName evidence="3">Uncharacterized protein LOC101494091</fullName>
    </submittedName>
</protein>
<reference evidence="3" key="2">
    <citation type="submission" date="2025-08" db="UniProtKB">
        <authorList>
            <consortium name="RefSeq"/>
        </authorList>
    </citation>
    <scope>IDENTIFICATION</scope>
    <source>
        <tissue evidence="3">Etiolated seedlings</tissue>
    </source>
</reference>
<sequence length="266" mass="30007">MTLFSTTGPIKFNNKIMSFSALPFTITKNNCYNISLPRNFDIHGNSLSSSFSCQNSIHGNLYSLKKRGLSLNAFDAKNSEPIEEDNDKALDAVMKLYSAFKNKNTQELSEILADECKCVCKFLSFFQAFQGKTQVLEFFSHLISLFGDNIQIVVKPTLHDGMNVGVHWKFEWNNIHVPLGKGFSFHICQTYRGKAVIKNIEMFMEPLLYLEPFKMQIIASLSEIVKIISFTGLSGNNSEKAKRILGTVFAVLTLVALLLFFMKLAL</sequence>
<dbReference type="GeneID" id="101494091"/>
<dbReference type="Gene3D" id="3.10.450.50">
    <property type="match status" value="1"/>
</dbReference>
<evidence type="ECO:0000256" key="1">
    <source>
        <dbReference type="SAM" id="Phobius"/>
    </source>
</evidence>
<name>A0A1S2XAD7_CICAR</name>
<evidence type="ECO:0000313" key="3">
    <source>
        <dbReference type="RefSeq" id="XP_004486220.1"/>
    </source>
</evidence>
<dbReference type="SUPFAM" id="SSF54427">
    <property type="entry name" value="NTF2-like"/>
    <property type="match status" value="1"/>
</dbReference>
<dbReference type="OrthoDB" id="753811at2759"/>
<dbReference type="STRING" id="3827.A0A1S2XAD7"/>
<evidence type="ECO:0000313" key="2">
    <source>
        <dbReference type="Proteomes" id="UP000087171"/>
    </source>
</evidence>
<feature type="transmembrane region" description="Helical" evidence="1">
    <location>
        <begin position="244"/>
        <end position="262"/>
    </location>
</feature>
<dbReference type="eggNOG" id="ENOG502RXXP">
    <property type="taxonomic scope" value="Eukaryota"/>
</dbReference>
<keyword evidence="1" id="KW-0812">Transmembrane</keyword>
<dbReference type="PaxDb" id="3827-XP_004486220.1"/>
<dbReference type="KEGG" id="cam:101494091"/>
<dbReference type="AlphaFoldDB" id="A0A1S2XAD7"/>
<keyword evidence="1" id="KW-1133">Transmembrane helix</keyword>
<dbReference type="InterPro" id="IPR032710">
    <property type="entry name" value="NTF2-like_dom_sf"/>
</dbReference>
<accession>A0A1S2XAD7</accession>
<proteinExistence type="predicted"/>
<dbReference type="PANTHER" id="PTHR33698:SF6">
    <property type="entry name" value="TRANSMEMBRANE PROTEIN"/>
    <property type="match status" value="1"/>
</dbReference>
<gene>
    <name evidence="3" type="primary">LOC101494091</name>
</gene>
<dbReference type="Proteomes" id="UP000087171">
    <property type="component" value="Chromosome Ca1"/>
</dbReference>